<dbReference type="EMBL" id="JAOPGA020000966">
    <property type="protein sequence ID" value="KAL0483529.1"/>
    <property type="molecule type" value="Genomic_DNA"/>
</dbReference>
<name>A0AAW2Z2J0_9EUKA</name>
<evidence type="ECO:0000313" key="2">
    <source>
        <dbReference type="EMBL" id="KAL0483529.1"/>
    </source>
</evidence>
<organism evidence="2 3">
    <name type="scientific">Acrasis kona</name>
    <dbReference type="NCBI Taxonomy" id="1008807"/>
    <lineage>
        <taxon>Eukaryota</taxon>
        <taxon>Discoba</taxon>
        <taxon>Heterolobosea</taxon>
        <taxon>Tetramitia</taxon>
        <taxon>Eutetramitia</taxon>
        <taxon>Acrasidae</taxon>
        <taxon>Acrasis</taxon>
    </lineage>
</organism>
<reference evidence="2 3" key="1">
    <citation type="submission" date="2024-03" db="EMBL/GenBank/DDBJ databases">
        <title>The Acrasis kona genome and developmental transcriptomes reveal deep origins of eukaryotic multicellular pathways.</title>
        <authorList>
            <person name="Sheikh S."/>
            <person name="Fu C.-J."/>
            <person name="Brown M.W."/>
            <person name="Baldauf S.L."/>
        </authorList>
    </citation>
    <scope>NUCLEOTIDE SEQUENCE [LARGE SCALE GENOMIC DNA]</scope>
    <source>
        <strain evidence="2 3">ATCC MYA-3509</strain>
    </source>
</reference>
<protein>
    <submittedName>
        <fullName evidence="2">Uncharacterized protein</fullName>
    </submittedName>
</protein>
<evidence type="ECO:0000256" key="1">
    <source>
        <dbReference type="SAM" id="MobiDB-lite"/>
    </source>
</evidence>
<dbReference type="Proteomes" id="UP001431209">
    <property type="component" value="Unassembled WGS sequence"/>
</dbReference>
<proteinExistence type="predicted"/>
<comment type="caution">
    <text evidence="2">The sequence shown here is derived from an EMBL/GenBank/DDBJ whole genome shotgun (WGS) entry which is preliminary data.</text>
</comment>
<sequence length="131" mass="15136">MKQEKEVGEIEQKLKSSSIHEKKSTPTKEGKPKLLPEDPTFDLVQGTTEIRYVLSYGKGKKTDEVENYKNILDAVRKKLKNKGWDMKGVSCTAIKSCTIEEALAWYYWLRDARLPFDRVALSVFVCDYKKQ</sequence>
<feature type="region of interest" description="Disordered" evidence="1">
    <location>
        <begin position="1"/>
        <end position="39"/>
    </location>
</feature>
<accession>A0AAW2Z2J0</accession>
<keyword evidence="3" id="KW-1185">Reference proteome</keyword>
<evidence type="ECO:0000313" key="3">
    <source>
        <dbReference type="Proteomes" id="UP001431209"/>
    </source>
</evidence>
<feature type="compositionally biased region" description="Basic and acidic residues" evidence="1">
    <location>
        <begin position="1"/>
        <end position="36"/>
    </location>
</feature>
<gene>
    <name evidence="2" type="ORF">AKO1_014536</name>
</gene>
<dbReference type="AlphaFoldDB" id="A0AAW2Z2J0"/>